<comment type="subcellular location">
    <subcellularLocation>
        <location evidence="1">Golgi apparatus membrane</location>
        <topology evidence="1">Single-pass type II membrane protein</topology>
    </subcellularLocation>
</comment>
<accession>A0A8K0ENS0</accession>
<keyword evidence="7 12" id="KW-1133">Transmembrane helix</keyword>
<keyword evidence="14" id="KW-1185">Reference proteome</keyword>
<dbReference type="AlphaFoldDB" id="A0A8K0ENS0"/>
<dbReference type="InterPro" id="IPR050943">
    <property type="entry name" value="Glycosyltr_29_Sialyltrsf"/>
</dbReference>
<dbReference type="GO" id="GO:0009311">
    <property type="term" value="P:oligosaccharide metabolic process"/>
    <property type="evidence" value="ECO:0007669"/>
    <property type="project" value="TreeGrafter"/>
</dbReference>
<keyword evidence="4" id="KW-0808">Transferase</keyword>
<evidence type="ECO:0000256" key="6">
    <source>
        <dbReference type="ARBA" id="ARBA00022968"/>
    </source>
</evidence>
<evidence type="ECO:0000256" key="2">
    <source>
        <dbReference type="ARBA" id="ARBA00006003"/>
    </source>
</evidence>
<evidence type="ECO:0000256" key="3">
    <source>
        <dbReference type="ARBA" id="ARBA00022676"/>
    </source>
</evidence>
<gene>
    <name evidence="13" type="primary">ST8SIA2</name>
    <name evidence="13" type="ORF">BLAG_LOCUS16231</name>
</gene>
<feature type="transmembrane region" description="Helical" evidence="12">
    <location>
        <begin position="42"/>
        <end position="61"/>
    </location>
</feature>
<dbReference type="EMBL" id="OV696688">
    <property type="protein sequence ID" value="CAH1258782.1"/>
    <property type="molecule type" value="Genomic_DNA"/>
</dbReference>
<dbReference type="GO" id="GO:0003828">
    <property type="term" value="F:alpha-N-acetylneuraminate alpha-2,8-sialyltransferase activity"/>
    <property type="evidence" value="ECO:0007669"/>
    <property type="project" value="TreeGrafter"/>
</dbReference>
<evidence type="ECO:0000313" key="13">
    <source>
        <dbReference type="EMBL" id="CAH1258782.1"/>
    </source>
</evidence>
<evidence type="ECO:0000256" key="9">
    <source>
        <dbReference type="ARBA" id="ARBA00023136"/>
    </source>
</evidence>
<dbReference type="Gene3D" id="3.90.1480.20">
    <property type="entry name" value="Glycosyl transferase family 29"/>
    <property type="match status" value="1"/>
</dbReference>
<dbReference type="PANTHER" id="PTHR11987">
    <property type="entry name" value="ALPHA-2,8-SIALYLTRANSFERASE"/>
    <property type="match status" value="1"/>
</dbReference>
<dbReference type="Pfam" id="PF00777">
    <property type="entry name" value="Glyco_transf_29"/>
    <property type="match status" value="1"/>
</dbReference>
<keyword evidence="8" id="KW-0333">Golgi apparatus</keyword>
<evidence type="ECO:0000256" key="1">
    <source>
        <dbReference type="ARBA" id="ARBA00004323"/>
    </source>
</evidence>
<evidence type="ECO:0000256" key="12">
    <source>
        <dbReference type="SAM" id="Phobius"/>
    </source>
</evidence>
<feature type="region of interest" description="Disordered" evidence="11">
    <location>
        <begin position="1"/>
        <end position="22"/>
    </location>
</feature>
<evidence type="ECO:0000256" key="5">
    <source>
        <dbReference type="ARBA" id="ARBA00022692"/>
    </source>
</evidence>
<comment type="similarity">
    <text evidence="2">Belongs to the glycosyltransferase 29 family.</text>
</comment>
<dbReference type="GO" id="GO:0000139">
    <property type="term" value="C:Golgi membrane"/>
    <property type="evidence" value="ECO:0007669"/>
    <property type="project" value="UniProtKB-SubCell"/>
</dbReference>
<dbReference type="InterPro" id="IPR038578">
    <property type="entry name" value="GT29-like_sf"/>
</dbReference>
<keyword evidence="3" id="KW-0328">Glycosyltransferase</keyword>
<dbReference type="InterPro" id="IPR001675">
    <property type="entry name" value="Glyco_trans_29"/>
</dbReference>
<keyword evidence="6" id="KW-0735">Signal-anchor</keyword>
<dbReference type="Proteomes" id="UP000838412">
    <property type="component" value="Chromosome 3"/>
</dbReference>
<dbReference type="PANTHER" id="PTHR11987:SF53">
    <property type="entry name" value="ALPHA-2,8-SIALYLTRANSFERASE 8F-LIKE"/>
    <property type="match status" value="1"/>
</dbReference>
<evidence type="ECO:0000256" key="4">
    <source>
        <dbReference type="ARBA" id="ARBA00022679"/>
    </source>
</evidence>
<name>A0A8K0ENS0_BRALA</name>
<sequence length="355" mass="39584">MAVTKDKDASSPPAVTGHKGHKIRVTRLQKGHKDRVSRLQRTIALGAALLSMAYALIWFSLSHPNLLTRAMAAKSAQSTGILTFGDLAPDPEWQFNAEALAEVRKITSRVKLNKRLQDKKKKKKKKKSRPLSIGHYNTCAVVGNSGVLLGSRCGAEIDSMDYVIRMDLPVLRGFEKDVGGRTSLTLLNLKTVNRMLLSSQLKNRSQDVYKSRLEDAQGSVLLAYPLIRPKITKALQVYKLPFKVLTVADGLKHNIIPIAAALSKKKMAAAPTTGLVSVVMMTTFCDRSYMYGFFPFMEDANNQSIPYHYYPDDKLHIPFGTGFDDKHDVNKEFDLFRDLHRRGAVKMHLGPCGNQ</sequence>
<proteinExistence type="inferred from homology"/>
<evidence type="ECO:0000256" key="11">
    <source>
        <dbReference type="SAM" id="MobiDB-lite"/>
    </source>
</evidence>
<evidence type="ECO:0000313" key="14">
    <source>
        <dbReference type="Proteomes" id="UP000838412"/>
    </source>
</evidence>
<protein>
    <submittedName>
        <fullName evidence="13">ST8SIA2 protein</fullName>
    </submittedName>
</protein>
<keyword evidence="10" id="KW-0325">Glycoprotein</keyword>
<dbReference type="GO" id="GO:0006491">
    <property type="term" value="P:N-glycan processing"/>
    <property type="evidence" value="ECO:0007669"/>
    <property type="project" value="TreeGrafter"/>
</dbReference>
<dbReference type="CDD" id="cd23963">
    <property type="entry name" value="GT29_ST8SIA"/>
    <property type="match status" value="1"/>
</dbReference>
<evidence type="ECO:0000256" key="7">
    <source>
        <dbReference type="ARBA" id="ARBA00022989"/>
    </source>
</evidence>
<reference evidence="13" key="1">
    <citation type="submission" date="2022-01" db="EMBL/GenBank/DDBJ databases">
        <authorList>
            <person name="Braso-Vives M."/>
        </authorList>
    </citation>
    <scope>NUCLEOTIDE SEQUENCE</scope>
</reference>
<evidence type="ECO:0000256" key="10">
    <source>
        <dbReference type="ARBA" id="ARBA00023180"/>
    </source>
</evidence>
<evidence type="ECO:0000256" key="8">
    <source>
        <dbReference type="ARBA" id="ARBA00023034"/>
    </source>
</evidence>
<organism evidence="13 14">
    <name type="scientific">Branchiostoma lanceolatum</name>
    <name type="common">Common lancelet</name>
    <name type="synonym">Amphioxus lanceolatum</name>
    <dbReference type="NCBI Taxonomy" id="7740"/>
    <lineage>
        <taxon>Eukaryota</taxon>
        <taxon>Metazoa</taxon>
        <taxon>Chordata</taxon>
        <taxon>Cephalochordata</taxon>
        <taxon>Leptocardii</taxon>
        <taxon>Amphioxiformes</taxon>
        <taxon>Branchiostomatidae</taxon>
        <taxon>Branchiostoma</taxon>
    </lineage>
</organism>
<keyword evidence="9 12" id="KW-0472">Membrane</keyword>
<dbReference type="OrthoDB" id="10264956at2759"/>
<keyword evidence="5 12" id="KW-0812">Transmembrane</keyword>